<evidence type="ECO:0000256" key="7">
    <source>
        <dbReference type="ARBA" id="ARBA00023136"/>
    </source>
</evidence>
<comment type="subcellular location">
    <subcellularLocation>
        <location evidence="1">Membrane</location>
    </subcellularLocation>
</comment>
<accession>A0A6J1DVK4</accession>
<evidence type="ECO:0000256" key="4">
    <source>
        <dbReference type="ARBA" id="ARBA00022771"/>
    </source>
</evidence>
<feature type="transmembrane region" description="Helical" evidence="10">
    <location>
        <begin position="26"/>
        <end position="52"/>
    </location>
</feature>
<organism evidence="12 13">
    <name type="scientific">Momordica charantia</name>
    <name type="common">Bitter gourd</name>
    <name type="synonym">Balsam pear</name>
    <dbReference type="NCBI Taxonomy" id="3673"/>
    <lineage>
        <taxon>Eukaryota</taxon>
        <taxon>Viridiplantae</taxon>
        <taxon>Streptophyta</taxon>
        <taxon>Embryophyta</taxon>
        <taxon>Tracheophyta</taxon>
        <taxon>Spermatophyta</taxon>
        <taxon>Magnoliopsida</taxon>
        <taxon>eudicotyledons</taxon>
        <taxon>Gunneridae</taxon>
        <taxon>Pentapetalae</taxon>
        <taxon>rosids</taxon>
        <taxon>fabids</taxon>
        <taxon>Cucurbitales</taxon>
        <taxon>Cucurbitaceae</taxon>
        <taxon>Momordiceae</taxon>
        <taxon>Momordica</taxon>
    </lineage>
</organism>
<reference evidence="13" key="1">
    <citation type="submission" date="2025-08" db="UniProtKB">
        <authorList>
            <consortium name="RefSeq"/>
        </authorList>
    </citation>
    <scope>IDENTIFICATION</scope>
    <source>
        <strain evidence="13">OHB3-1</strain>
    </source>
</reference>
<evidence type="ECO:0000256" key="8">
    <source>
        <dbReference type="ARBA" id="ARBA00024209"/>
    </source>
</evidence>
<keyword evidence="3" id="KW-0479">Metal-binding</keyword>
<keyword evidence="12" id="KW-1185">Reference proteome</keyword>
<comment type="similarity">
    <text evidence="8">Belongs to the RING-type zinc finger family. ATL subfamily.</text>
</comment>
<keyword evidence="6 10" id="KW-1133">Transmembrane helix</keyword>
<evidence type="ECO:0000256" key="1">
    <source>
        <dbReference type="ARBA" id="ARBA00004370"/>
    </source>
</evidence>
<dbReference type="InterPro" id="IPR013083">
    <property type="entry name" value="Znf_RING/FYVE/PHD"/>
</dbReference>
<protein>
    <submittedName>
        <fullName evidence="13">RING-H2 finger protein ATL14-like</fullName>
    </submittedName>
</protein>
<gene>
    <name evidence="13" type="primary">LOC111024788</name>
</gene>
<keyword evidence="4 9" id="KW-0863">Zinc-finger</keyword>
<evidence type="ECO:0000313" key="12">
    <source>
        <dbReference type="Proteomes" id="UP000504603"/>
    </source>
</evidence>
<evidence type="ECO:0000259" key="11">
    <source>
        <dbReference type="PROSITE" id="PS50089"/>
    </source>
</evidence>
<dbReference type="PROSITE" id="PS50089">
    <property type="entry name" value="ZF_RING_2"/>
    <property type="match status" value="1"/>
</dbReference>
<evidence type="ECO:0000256" key="10">
    <source>
        <dbReference type="SAM" id="Phobius"/>
    </source>
</evidence>
<dbReference type="GO" id="GO:0008270">
    <property type="term" value="F:zinc ion binding"/>
    <property type="evidence" value="ECO:0007669"/>
    <property type="project" value="UniProtKB-KW"/>
</dbReference>
<evidence type="ECO:0000256" key="5">
    <source>
        <dbReference type="ARBA" id="ARBA00022833"/>
    </source>
</evidence>
<sequence>MLISPSPPPQTTAAIHRNTFHLTRRLWVASGFMFVAVVCAFSISLMFVFHYYKTRVHDTESRSQPQTAEQIPASAVAYREEIRDCGGRCAICIEGFAEEEKCGVIENCGHFFHKDCIDRWLKIESRCPLCRCSIVFQNRP</sequence>
<proteinExistence type="inferred from homology"/>
<dbReference type="PANTHER" id="PTHR46539:SF1">
    <property type="entry name" value="E3 UBIQUITIN-PROTEIN LIGASE ATL42"/>
    <property type="match status" value="1"/>
</dbReference>
<evidence type="ECO:0000256" key="3">
    <source>
        <dbReference type="ARBA" id="ARBA00022723"/>
    </source>
</evidence>
<dbReference type="Pfam" id="PF13639">
    <property type="entry name" value="zf-RING_2"/>
    <property type="match status" value="1"/>
</dbReference>
<evidence type="ECO:0000256" key="6">
    <source>
        <dbReference type="ARBA" id="ARBA00022989"/>
    </source>
</evidence>
<dbReference type="PANTHER" id="PTHR46539">
    <property type="entry name" value="E3 UBIQUITIN-PROTEIN LIGASE ATL42"/>
    <property type="match status" value="1"/>
</dbReference>
<dbReference type="AlphaFoldDB" id="A0A6J1DVK4"/>
<dbReference type="Gene3D" id="3.30.40.10">
    <property type="entry name" value="Zinc/RING finger domain, C3HC4 (zinc finger)"/>
    <property type="match status" value="1"/>
</dbReference>
<name>A0A6J1DVK4_MOMCH</name>
<dbReference type="Proteomes" id="UP000504603">
    <property type="component" value="Unplaced"/>
</dbReference>
<keyword evidence="2 10" id="KW-0812">Transmembrane</keyword>
<dbReference type="SMART" id="SM00184">
    <property type="entry name" value="RING"/>
    <property type="match status" value="1"/>
</dbReference>
<dbReference type="RefSeq" id="XP_022158253.1">
    <property type="nucleotide sequence ID" value="XM_022302561.1"/>
</dbReference>
<dbReference type="InterPro" id="IPR001841">
    <property type="entry name" value="Znf_RING"/>
</dbReference>
<evidence type="ECO:0000313" key="13">
    <source>
        <dbReference type="RefSeq" id="XP_022158253.1"/>
    </source>
</evidence>
<feature type="domain" description="RING-type" evidence="11">
    <location>
        <begin position="89"/>
        <end position="131"/>
    </location>
</feature>
<evidence type="ECO:0000256" key="9">
    <source>
        <dbReference type="PROSITE-ProRule" id="PRU00175"/>
    </source>
</evidence>
<dbReference type="GeneID" id="111024788"/>
<keyword evidence="7 10" id="KW-0472">Membrane</keyword>
<dbReference type="KEGG" id="mcha:111024788"/>
<dbReference type="GO" id="GO:0016020">
    <property type="term" value="C:membrane"/>
    <property type="evidence" value="ECO:0007669"/>
    <property type="project" value="UniProtKB-SubCell"/>
</dbReference>
<dbReference type="SUPFAM" id="SSF57850">
    <property type="entry name" value="RING/U-box"/>
    <property type="match status" value="1"/>
</dbReference>
<keyword evidence="5" id="KW-0862">Zinc</keyword>
<evidence type="ECO:0000256" key="2">
    <source>
        <dbReference type="ARBA" id="ARBA00022692"/>
    </source>
</evidence>
<dbReference type="OrthoDB" id="8062037at2759"/>